<accession>A0A0N0XW27</accession>
<organism evidence="1 2">
    <name type="scientific">Streptomyces chattanoogensis</name>
    <dbReference type="NCBI Taxonomy" id="66876"/>
    <lineage>
        <taxon>Bacteria</taxon>
        <taxon>Bacillati</taxon>
        <taxon>Actinomycetota</taxon>
        <taxon>Actinomycetes</taxon>
        <taxon>Kitasatosporales</taxon>
        <taxon>Streptomycetaceae</taxon>
        <taxon>Streptomyces</taxon>
    </lineage>
</organism>
<keyword evidence="2" id="KW-1185">Reference proteome</keyword>
<proteinExistence type="predicted"/>
<dbReference type="Proteomes" id="UP000037982">
    <property type="component" value="Unassembled WGS sequence"/>
</dbReference>
<comment type="caution">
    <text evidence="1">The sequence shown here is derived from an EMBL/GenBank/DDBJ whole genome shotgun (WGS) entry which is preliminary data.</text>
</comment>
<dbReference type="PATRIC" id="fig|66876.3.peg.4434"/>
<protein>
    <submittedName>
        <fullName evidence="1">Uncharacterized protein</fullName>
    </submittedName>
</protein>
<sequence>MTGWPPECRELVPGGGEGVLPEILKPGERATVLLRAEAGYFVSRKRGAPLVQLGWLPDR</sequence>
<gene>
    <name evidence="1" type="ORF">ADL29_20170</name>
</gene>
<evidence type="ECO:0000313" key="1">
    <source>
        <dbReference type="EMBL" id="KPC62105.1"/>
    </source>
</evidence>
<reference evidence="2" key="1">
    <citation type="submission" date="2015-07" db="EMBL/GenBank/DDBJ databases">
        <authorList>
            <person name="Ju K.-S."/>
            <person name="Doroghazi J.R."/>
            <person name="Metcalf W.W."/>
        </authorList>
    </citation>
    <scope>NUCLEOTIDE SEQUENCE [LARGE SCALE GENOMIC DNA]</scope>
    <source>
        <strain evidence="2">NRRL ISP-5002</strain>
    </source>
</reference>
<dbReference type="EMBL" id="LGKG01000141">
    <property type="protein sequence ID" value="KPC62105.1"/>
    <property type="molecule type" value="Genomic_DNA"/>
</dbReference>
<evidence type="ECO:0000313" key="2">
    <source>
        <dbReference type="Proteomes" id="UP000037982"/>
    </source>
</evidence>
<name>A0A0N0XW27_9ACTN</name>
<dbReference type="AlphaFoldDB" id="A0A0N0XW27"/>